<keyword evidence="2" id="KW-1185">Reference proteome</keyword>
<reference evidence="1 2" key="1">
    <citation type="submission" date="2020-08" db="EMBL/GenBank/DDBJ databases">
        <title>Sequencing the genomes of 1000 actinobacteria strains.</title>
        <authorList>
            <person name="Klenk H.-P."/>
        </authorList>
    </citation>
    <scope>NUCLEOTIDE SEQUENCE [LARGE SCALE GENOMIC DNA]</scope>
    <source>
        <strain evidence="1 2">DSM 44786</strain>
    </source>
</reference>
<dbReference type="EMBL" id="JACHJR010000001">
    <property type="protein sequence ID" value="MBB4949501.1"/>
    <property type="molecule type" value="Genomic_DNA"/>
</dbReference>
<dbReference type="RefSeq" id="WP_184919876.1">
    <property type="nucleotide sequence ID" value="NZ_JACHJR010000001.1"/>
</dbReference>
<sequence>MNDHDADNDLITVASWNIEHDGWESDGRGGGNLDRWYAAHEFLAGFGPFAAVARQEMTHSLNWRGRMAWQAGGALGGLIPFVHPTPTPASRNPTGLLLDTRAFWPVGEWPEDKNWWHGPAAVEARLAGCAPDAATLVLASVHLSSRSPRTREVEADMIVGWTTRGRALLVTGDMNSYSAQDAGLPDFGTVTDRPFIAHRTVDGRTPHTVPDEILRTAGLVDLAHYAAEHLGQAEALAPTGSMRRPDQGGGQRIDRAYLNAELAPALRAFEVHTDRDLSDHSLLLMRFDRRELAERLNTFGQAA</sequence>
<evidence type="ECO:0000313" key="2">
    <source>
        <dbReference type="Proteomes" id="UP000573327"/>
    </source>
</evidence>
<evidence type="ECO:0008006" key="3">
    <source>
        <dbReference type="Google" id="ProtNLM"/>
    </source>
</evidence>
<dbReference type="SUPFAM" id="SSF56219">
    <property type="entry name" value="DNase I-like"/>
    <property type="match status" value="1"/>
</dbReference>
<gene>
    <name evidence="1" type="ORF">F4556_005036</name>
</gene>
<evidence type="ECO:0000313" key="1">
    <source>
        <dbReference type="EMBL" id="MBB4949501.1"/>
    </source>
</evidence>
<name>A0A7W7WJN8_9ACTN</name>
<dbReference type="AlphaFoldDB" id="A0A7W7WJN8"/>
<proteinExistence type="predicted"/>
<protein>
    <recommendedName>
        <fullName evidence="3">Endonuclease/exonuclease/phosphatase family protein</fullName>
    </recommendedName>
</protein>
<dbReference type="InterPro" id="IPR036691">
    <property type="entry name" value="Endo/exonu/phosph_ase_sf"/>
</dbReference>
<organism evidence="1 2">
    <name type="scientific">Kitasatospora gansuensis</name>
    <dbReference type="NCBI Taxonomy" id="258050"/>
    <lineage>
        <taxon>Bacteria</taxon>
        <taxon>Bacillati</taxon>
        <taxon>Actinomycetota</taxon>
        <taxon>Actinomycetes</taxon>
        <taxon>Kitasatosporales</taxon>
        <taxon>Streptomycetaceae</taxon>
        <taxon>Kitasatospora</taxon>
    </lineage>
</organism>
<dbReference type="Proteomes" id="UP000573327">
    <property type="component" value="Unassembled WGS sequence"/>
</dbReference>
<accession>A0A7W7WJN8</accession>
<dbReference type="Gene3D" id="3.60.10.10">
    <property type="entry name" value="Endonuclease/exonuclease/phosphatase"/>
    <property type="match status" value="1"/>
</dbReference>
<comment type="caution">
    <text evidence="1">The sequence shown here is derived from an EMBL/GenBank/DDBJ whole genome shotgun (WGS) entry which is preliminary data.</text>
</comment>